<comment type="caution">
    <text evidence="9">The sequence shown here is derived from an EMBL/GenBank/DDBJ whole genome shotgun (WGS) entry which is preliminary data.</text>
</comment>
<dbReference type="SUPFAM" id="SSF88723">
    <property type="entry name" value="PIN domain-like"/>
    <property type="match status" value="1"/>
</dbReference>
<dbReference type="Gene3D" id="3.40.50.1010">
    <property type="entry name" value="5'-nuclease"/>
    <property type="match status" value="1"/>
</dbReference>
<keyword evidence="3" id="KW-0540">Nuclease</keyword>
<keyword evidence="5" id="KW-0378">Hydrolase</keyword>
<reference evidence="9 10" key="1">
    <citation type="journal article" date="2019" name="Nat. Med.">
        <title>A library of human gut bacterial isolates paired with longitudinal multiomics data enables mechanistic microbiome research.</title>
        <authorList>
            <person name="Poyet M."/>
            <person name="Groussin M."/>
            <person name="Gibbons S.M."/>
            <person name="Avila-Pacheco J."/>
            <person name="Jiang X."/>
            <person name="Kearney S.M."/>
            <person name="Perrotta A.R."/>
            <person name="Berdy B."/>
            <person name="Zhao S."/>
            <person name="Lieberman T.D."/>
            <person name="Swanson P.K."/>
            <person name="Smith M."/>
            <person name="Roesemann S."/>
            <person name="Alexander J.E."/>
            <person name="Rich S.A."/>
            <person name="Livny J."/>
            <person name="Vlamakis H."/>
            <person name="Clish C."/>
            <person name="Bullock K."/>
            <person name="Deik A."/>
            <person name="Scott J."/>
            <person name="Pierce K.A."/>
            <person name="Xavier R.J."/>
            <person name="Alm E.J."/>
        </authorList>
    </citation>
    <scope>NUCLEOTIDE SEQUENCE [LARGE SCALE GENOMIC DNA]</scope>
    <source>
        <strain evidence="9 10">BIOML-A58</strain>
    </source>
</reference>
<keyword evidence="4" id="KW-0479">Metal-binding</keyword>
<dbReference type="GO" id="GO:0004518">
    <property type="term" value="F:nuclease activity"/>
    <property type="evidence" value="ECO:0007669"/>
    <property type="project" value="UniProtKB-KW"/>
</dbReference>
<dbReference type="PANTHER" id="PTHR33653">
    <property type="entry name" value="RIBONUCLEASE VAPC2"/>
    <property type="match status" value="1"/>
</dbReference>
<dbReference type="Pfam" id="PF01850">
    <property type="entry name" value="PIN"/>
    <property type="match status" value="1"/>
</dbReference>
<feature type="domain" description="PIN" evidence="8">
    <location>
        <begin position="5"/>
        <end position="121"/>
    </location>
</feature>
<sequence length="137" mass="15648">MVQKYLLDTNICIFLLRGKYNVDKKIDSVGLENCYISEITVAELKYGAELGRRNGLENRQQSLNKFLDSIHVLPITGALDLFASEKVRLRLAGTPADDNFDLLIGCSAIAHNMIMVTENLKDFKNFLKIRLENWIER</sequence>
<dbReference type="CDD" id="cd18743">
    <property type="entry name" value="PIN_VapC4-5_FitB-like"/>
    <property type="match status" value="1"/>
</dbReference>
<dbReference type="Proteomes" id="UP000434604">
    <property type="component" value="Unassembled WGS sequence"/>
</dbReference>
<name>A0A7J5PX75_9BACE</name>
<dbReference type="GO" id="GO:0046872">
    <property type="term" value="F:metal ion binding"/>
    <property type="evidence" value="ECO:0007669"/>
    <property type="project" value="UniProtKB-KW"/>
</dbReference>
<accession>A0A7J5PX75</accession>
<evidence type="ECO:0000256" key="5">
    <source>
        <dbReference type="ARBA" id="ARBA00022801"/>
    </source>
</evidence>
<dbReference type="RefSeq" id="WP_151934648.1">
    <property type="nucleotide sequence ID" value="NZ_JBCHGU010000004.1"/>
</dbReference>
<dbReference type="InterPro" id="IPR029060">
    <property type="entry name" value="PIN-like_dom_sf"/>
</dbReference>
<comment type="similarity">
    <text evidence="7">Belongs to the PINc/VapC protein family.</text>
</comment>
<proteinExistence type="inferred from homology"/>
<comment type="cofactor">
    <cofactor evidence="1">
        <name>Mg(2+)</name>
        <dbReference type="ChEBI" id="CHEBI:18420"/>
    </cofactor>
</comment>
<protein>
    <submittedName>
        <fullName evidence="9">Type II toxin-antitoxin system VapC family toxin</fullName>
    </submittedName>
</protein>
<evidence type="ECO:0000256" key="1">
    <source>
        <dbReference type="ARBA" id="ARBA00001946"/>
    </source>
</evidence>
<dbReference type="AlphaFoldDB" id="A0A7J5PX75"/>
<evidence type="ECO:0000313" key="9">
    <source>
        <dbReference type="EMBL" id="KAB6147711.1"/>
    </source>
</evidence>
<dbReference type="InterPro" id="IPR002716">
    <property type="entry name" value="PIN_dom"/>
</dbReference>
<gene>
    <name evidence="9" type="ORF">GA398_10270</name>
</gene>
<dbReference type="InterPro" id="IPR050556">
    <property type="entry name" value="Type_II_TA_system_RNase"/>
</dbReference>
<evidence type="ECO:0000256" key="2">
    <source>
        <dbReference type="ARBA" id="ARBA00022649"/>
    </source>
</evidence>
<dbReference type="GO" id="GO:0016787">
    <property type="term" value="F:hydrolase activity"/>
    <property type="evidence" value="ECO:0007669"/>
    <property type="project" value="UniProtKB-KW"/>
</dbReference>
<dbReference type="EMBL" id="WDED01000013">
    <property type="protein sequence ID" value="KAB6147711.1"/>
    <property type="molecule type" value="Genomic_DNA"/>
</dbReference>
<evidence type="ECO:0000256" key="4">
    <source>
        <dbReference type="ARBA" id="ARBA00022723"/>
    </source>
</evidence>
<keyword evidence="2" id="KW-1277">Toxin-antitoxin system</keyword>
<keyword evidence="6" id="KW-0460">Magnesium</keyword>
<evidence type="ECO:0000256" key="3">
    <source>
        <dbReference type="ARBA" id="ARBA00022722"/>
    </source>
</evidence>
<dbReference type="PANTHER" id="PTHR33653:SF1">
    <property type="entry name" value="RIBONUCLEASE VAPC2"/>
    <property type="match status" value="1"/>
</dbReference>
<organism evidence="9 10">
    <name type="scientific">Bacteroides xylanisolvens</name>
    <dbReference type="NCBI Taxonomy" id="371601"/>
    <lineage>
        <taxon>Bacteria</taxon>
        <taxon>Pseudomonadati</taxon>
        <taxon>Bacteroidota</taxon>
        <taxon>Bacteroidia</taxon>
        <taxon>Bacteroidales</taxon>
        <taxon>Bacteroidaceae</taxon>
        <taxon>Bacteroides</taxon>
    </lineage>
</organism>
<evidence type="ECO:0000313" key="10">
    <source>
        <dbReference type="Proteomes" id="UP000434604"/>
    </source>
</evidence>
<evidence type="ECO:0000259" key="8">
    <source>
        <dbReference type="Pfam" id="PF01850"/>
    </source>
</evidence>
<evidence type="ECO:0000256" key="7">
    <source>
        <dbReference type="ARBA" id="ARBA00038093"/>
    </source>
</evidence>
<evidence type="ECO:0000256" key="6">
    <source>
        <dbReference type="ARBA" id="ARBA00022842"/>
    </source>
</evidence>